<keyword evidence="1 4" id="KW-0732">Signal</keyword>
<dbReference type="Proteomes" id="UP000472265">
    <property type="component" value="Chromosome 20"/>
</dbReference>
<organism evidence="6 7">
    <name type="scientific">Sparus aurata</name>
    <name type="common">Gilthead sea bream</name>
    <dbReference type="NCBI Taxonomy" id="8175"/>
    <lineage>
        <taxon>Eukaryota</taxon>
        <taxon>Metazoa</taxon>
        <taxon>Chordata</taxon>
        <taxon>Craniata</taxon>
        <taxon>Vertebrata</taxon>
        <taxon>Euteleostomi</taxon>
        <taxon>Actinopterygii</taxon>
        <taxon>Neopterygii</taxon>
        <taxon>Teleostei</taxon>
        <taxon>Neoteleostei</taxon>
        <taxon>Acanthomorphata</taxon>
        <taxon>Eupercaria</taxon>
        <taxon>Spariformes</taxon>
        <taxon>Sparidae</taxon>
        <taxon>Sparus</taxon>
    </lineage>
</organism>
<evidence type="ECO:0000313" key="7">
    <source>
        <dbReference type="Proteomes" id="UP000472265"/>
    </source>
</evidence>
<dbReference type="InterPro" id="IPR050488">
    <property type="entry name" value="Ig_Fc_receptor"/>
</dbReference>
<dbReference type="GO" id="GO:0006955">
    <property type="term" value="P:immune response"/>
    <property type="evidence" value="ECO:0007669"/>
    <property type="project" value="TreeGrafter"/>
</dbReference>
<keyword evidence="3" id="KW-1133">Transmembrane helix</keyword>
<dbReference type="InterPro" id="IPR013783">
    <property type="entry name" value="Ig-like_fold"/>
</dbReference>
<feature type="chain" id="PRO_5025345149" evidence="4">
    <location>
        <begin position="20"/>
        <end position="616"/>
    </location>
</feature>
<keyword evidence="2" id="KW-1015">Disulfide bond</keyword>
<dbReference type="GeneID" id="115571064"/>
<evidence type="ECO:0000313" key="6">
    <source>
        <dbReference type="Ensembl" id="ENSSAUP00010034168.1"/>
    </source>
</evidence>
<feature type="domain" description="Ig-like" evidence="5">
    <location>
        <begin position="208"/>
        <end position="276"/>
    </location>
</feature>
<evidence type="ECO:0000256" key="3">
    <source>
        <dbReference type="SAM" id="Phobius"/>
    </source>
</evidence>
<sequence>MRAGIHLLLLAVSVLLVRCQQKPQVSVSPALKEIFSGDLFYLSCDNSQSGSTVKWYFNGNEQAVKTKTWRVASATPDRSGSYECESNGQRSESHSIDVHAYAPRALLTIKTGHPVMKTGSAVVLNLYNDKYLGRWNCWVYRGDRTRKILLKTEDNTDSLDFQPRSLEVPETIFWCTDRYQQIRSNQITVWTSDKEVLLEMYHLPAVAGENLILRCLVSGTNRISHTTFYKDGAILLDSANPTYTLPNVTESDKGRYKCDATFTYKDSTGGHPYKMTSDDQEMFVQVASMKAVLSENNGLSCSCPRCPSDASYHWYYKGDVDGQPSHLKDYSKGSVMPPQRGAYACRAVWDKGMSFLSSSYVYTPPIKNIKSEIAIVFVVIVLLILILVSTLVFCLWYKKRNATGPIYEDVALRTRDKGDDKYEVIAGGAKREAEYDTLHPEATGGERKGEYEALKKEGMKGEVYHTLGGEGAAGGAGGYEALRKEGMKEGVYNTLGEEGAAGGAGGYEALKKQGMKEGVYDTLGEEGAAGGAGGYEALKKEGMKEGVYNTLGEEGLAEGAGGYEALKKQGMKEGVYHTLGEAGAAEGAGGYEALKKQGVKEGVYHTLGGEGAGGGE</sequence>
<reference evidence="6" key="3">
    <citation type="submission" date="2025-09" db="UniProtKB">
        <authorList>
            <consortium name="Ensembl"/>
        </authorList>
    </citation>
    <scope>IDENTIFICATION</scope>
</reference>
<dbReference type="PROSITE" id="PS50835">
    <property type="entry name" value="IG_LIKE"/>
    <property type="match status" value="2"/>
</dbReference>
<dbReference type="GO" id="GO:0004888">
    <property type="term" value="F:transmembrane signaling receptor activity"/>
    <property type="evidence" value="ECO:0007669"/>
    <property type="project" value="TreeGrafter"/>
</dbReference>
<evidence type="ECO:0000256" key="2">
    <source>
        <dbReference type="ARBA" id="ARBA00023157"/>
    </source>
</evidence>
<feature type="signal peptide" evidence="4">
    <location>
        <begin position="1"/>
        <end position="19"/>
    </location>
</feature>
<dbReference type="InterPro" id="IPR036179">
    <property type="entry name" value="Ig-like_dom_sf"/>
</dbReference>
<gene>
    <name evidence="6" type="primary">LOC115571064</name>
</gene>
<dbReference type="PANTHER" id="PTHR11481:SF64">
    <property type="entry name" value="FC RECEPTOR-LIKE PROTEIN 4"/>
    <property type="match status" value="1"/>
</dbReference>
<dbReference type="OMA" id="CDATFTY"/>
<feature type="transmembrane region" description="Helical" evidence="3">
    <location>
        <begin position="373"/>
        <end position="397"/>
    </location>
</feature>
<dbReference type="InterPro" id="IPR007110">
    <property type="entry name" value="Ig-like_dom"/>
</dbReference>
<dbReference type="GO" id="GO:0007166">
    <property type="term" value="P:cell surface receptor signaling pathway"/>
    <property type="evidence" value="ECO:0007669"/>
    <property type="project" value="TreeGrafter"/>
</dbReference>
<accession>A0A671W4Y7</accession>
<protein>
    <submittedName>
        <fullName evidence="6">Uncharacterized LOC115571064</fullName>
    </submittedName>
</protein>
<keyword evidence="3" id="KW-0812">Transmembrane</keyword>
<name>A0A671W4Y7_SPAAU</name>
<dbReference type="RefSeq" id="XP_030255965.1">
    <property type="nucleotide sequence ID" value="XM_030400105.1"/>
</dbReference>
<dbReference type="GeneTree" id="ENSGT00440000036191"/>
<evidence type="ECO:0000259" key="5">
    <source>
        <dbReference type="PROSITE" id="PS50835"/>
    </source>
</evidence>
<dbReference type="InterPro" id="IPR003599">
    <property type="entry name" value="Ig_sub"/>
</dbReference>
<dbReference type="Gene3D" id="2.60.40.10">
    <property type="entry name" value="Immunoglobulins"/>
    <property type="match status" value="2"/>
</dbReference>
<dbReference type="FunCoup" id="A0A671W4Y7">
    <property type="interactions" value="37"/>
</dbReference>
<keyword evidence="7" id="KW-1185">Reference proteome</keyword>
<keyword evidence="3" id="KW-0472">Membrane</keyword>
<dbReference type="Ensembl" id="ENSSAUT00010036001.1">
    <property type="protein sequence ID" value="ENSSAUP00010034168.1"/>
    <property type="gene ID" value="ENSSAUG00010014481.1"/>
</dbReference>
<feature type="domain" description="Ig-like" evidence="5">
    <location>
        <begin position="23"/>
        <end position="97"/>
    </location>
</feature>
<evidence type="ECO:0000256" key="4">
    <source>
        <dbReference type="SAM" id="SignalP"/>
    </source>
</evidence>
<dbReference type="SMART" id="SM00409">
    <property type="entry name" value="IG"/>
    <property type="match status" value="2"/>
</dbReference>
<dbReference type="Pfam" id="PF13895">
    <property type="entry name" value="Ig_2"/>
    <property type="match status" value="1"/>
</dbReference>
<dbReference type="InParanoid" id="A0A671W4Y7"/>
<dbReference type="GO" id="GO:0009897">
    <property type="term" value="C:external side of plasma membrane"/>
    <property type="evidence" value="ECO:0007669"/>
    <property type="project" value="TreeGrafter"/>
</dbReference>
<dbReference type="PANTHER" id="PTHR11481">
    <property type="entry name" value="IMMUNOGLOBULIN FC RECEPTOR"/>
    <property type="match status" value="1"/>
</dbReference>
<evidence type="ECO:0000256" key="1">
    <source>
        <dbReference type="ARBA" id="ARBA00022729"/>
    </source>
</evidence>
<dbReference type="AlphaFoldDB" id="A0A671W4Y7"/>
<proteinExistence type="predicted"/>
<dbReference type="SUPFAM" id="SSF48726">
    <property type="entry name" value="Immunoglobulin"/>
    <property type="match status" value="2"/>
</dbReference>
<reference evidence="6" key="2">
    <citation type="submission" date="2025-08" db="UniProtKB">
        <authorList>
            <consortium name="Ensembl"/>
        </authorList>
    </citation>
    <scope>IDENTIFICATION</scope>
</reference>
<reference evidence="6" key="1">
    <citation type="submission" date="2021-04" db="EMBL/GenBank/DDBJ databases">
        <authorList>
            <consortium name="Wellcome Sanger Institute Data Sharing"/>
        </authorList>
    </citation>
    <scope>NUCLEOTIDE SEQUENCE [LARGE SCALE GENOMIC DNA]</scope>
</reference>